<evidence type="ECO:0000313" key="2">
    <source>
        <dbReference type="Proteomes" id="UP000187134"/>
    </source>
</evidence>
<dbReference type="AlphaFoldDB" id="A0A1R1C365"/>
<protein>
    <submittedName>
        <fullName evidence="1">Uncharacterized protein</fullName>
    </submittedName>
</protein>
<organism evidence="1 2">
    <name type="scientific">Paenibacillus amylolyticus</name>
    <dbReference type="NCBI Taxonomy" id="1451"/>
    <lineage>
        <taxon>Bacteria</taxon>
        <taxon>Bacillati</taxon>
        <taxon>Bacillota</taxon>
        <taxon>Bacilli</taxon>
        <taxon>Bacillales</taxon>
        <taxon>Paenibacillaceae</taxon>
        <taxon>Paenibacillus</taxon>
    </lineage>
</organism>
<gene>
    <name evidence="1" type="ORF">BK131_00805</name>
</gene>
<proteinExistence type="predicted"/>
<evidence type="ECO:0000313" key="1">
    <source>
        <dbReference type="EMBL" id="OMF16573.1"/>
    </source>
</evidence>
<dbReference type="Proteomes" id="UP000187134">
    <property type="component" value="Unassembled WGS sequence"/>
</dbReference>
<accession>A0A1R1C365</accession>
<reference evidence="1 2" key="1">
    <citation type="submission" date="2016-11" db="EMBL/GenBank/DDBJ databases">
        <title>Paenibacillus species isolates.</title>
        <authorList>
            <person name="Beno S.M."/>
        </authorList>
    </citation>
    <scope>NUCLEOTIDE SEQUENCE [LARGE SCALE GENOMIC DNA]</scope>
    <source>
        <strain evidence="1 2">FSL H8-0246</strain>
    </source>
</reference>
<name>A0A1R1C365_PAEAM</name>
<sequence>MMVPYLHSLQHYAYSVFKTHREVWTWEIKFLDLFRETSVNIIFMLRSLVFARMHGIKPKNVQKKKIGEPILKSNFHSYGVKKQFSIDSRIYVNLTE</sequence>
<dbReference type="EMBL" id="MRTJ01000001">
    <property type="protein sequence ID" value="OMF16573.1"/>
    <property type="molecule type" value="Genomic_DNA"/>
</dbReference>
<comment type="caution">
    <text evidence="1">The sequence shown here is derived from an EMBL/GenBank/DDBJ whole genome shotgun (WGS) entry which is preliminary data.</text>
</comment>